<dbReference type="GO" id="GO:0004553">
    <property type="term" value="F:hydrolase activity, hydrolyzing O-glycosyl compounds"/>
    <property type="evidence" value="ECO:0007669"/>
    <property type="project" value="InterPro"/>
</dbReference>
<dbReference type="SUPFAM" id="SSF63446">
    <property type="entry name" value="Type I dockerin domain"/>
    <property type="match status" value="1"/>
</dbReference>
<protein>
    <recommendedName>
        <fullName evidence="2">Dockerin domain-containing protein</fullName>
    </recommendedName>
</protein>
<name>A0A0S7WKT8_UNCT6</name>
<dbReference type="Gene3D" id="1.10.1330.10">
    <property type="entry name" value="Dockerin domain"/>
    <property type="match status" value="1"/>
</dbReference>
<gene>
    <name evidence="3" type="ORF">AMJ40_03520</name>
</gene>
<dbReference type="SUPFAM" id="SSF49452">
    <property type="entry name" value="Starch-binding domain-like"/>
    <property type="match status" value="1"/>
</dbReference>
<organism evidence="3 4">
    <name type="scientific">candidate division TA06 bacterium DG_26</name>
    <dbReference type="NCBI Taxonomy" id="1703771"/>
    <lineage>
        <taxon>Bacteria</taxon>
        <taxon>Bacteria division TA06</taxon>
    </lineage>
</organism>
<proteinExistence type="predicted"/>
<feature type="signal peptide" evidence="1">
    <location>
        <begin position="1"/>
        <end position="18"/>
    </location>
</feature>
<dbReference type="Gene3D" id="2.60.40.1120">
    <property type="entry name" value="Carboxypeptidase-like, regulatory domain"/>
    <property type="match status" value="2"/>
</dbReference>
<evidence type="ECO:0000313" key="3">
    <source>
        <dbReference type="EMBL" id="KPJ50236.1"/>
    </source>
</evidence>
<feature type="chain" id="PRO_5006639506" description="Dockerin domain-containing protein" evidence="1">
    <location>
        <begin position="19"/>
        <end position="1863"/>
    </location>
</feature>
<sequence>MKNYILIFLALMPCIVSANAPWNGVLKDVEVNPRINVVHVDTLNSNTQYYFLAAIPMVVFHYGDDVLSSLLITDHTTDQTVTCLLDDWETYLDQHPLLDRHANFIGGVSGTVQNEIKTKFGILDEDTDTITGTPIAVANRIAEKDWRYSEYIVIAPYKTTLTNGDIESISNASVIASLLNAPLLFTNLTSISDSTLATIGKLGADKAVLVEIGDVLPTAINSQLSSAGVTVVEDLTTTSGVVGSIRTKASRSTLCGIVKRWQHLAAAYAGARYGGYVLFLPGNINMLANDLYQQILKDPELQSYYKLERPVEEKTWLKLTEQQIAQNFYSWLGSVGGDDADSLETVLTFEPQGTGGGTLETTFERAINADPSDVTRAGAIAGRMPLNWFRNIALINRTGMYRAMIFANPRPQHITLAMNAYEVRYTVNTGSPAPDSWGSNHIINEMFGWPYRGWCADNGYFPWSDIHSNAPDLSPILPPGNGAGADHDPGQFAAFLDESYETHFHSGRNAGTGSHPAQPSVSNIGFAQDVDNGSAFLYFSCHGGGTSIAVRSTDNGIAQDPGTGIPAWGEPYWPDDDERVYDGSAGGSYSQTQLNSDLDNAHGMMIAYNACGMANGYMNEVLLEHGGAASFGSYTSVSFTGSAWWWNLWVYLVTHEGYTIGEAKTYASARCSYLYTPTKSPDNSLRYVLYGDPNCPFVQTDWTSPAPAPINVSYGGHRPDKPANEFAGTVDPDTVQITVPTAVTVTLLDTAGVGVESVFVTIESWSVNLLDTTDASGQAVFNITAPYGELLYVLAEKEEFDAFQDTIYVVGGSDFGSVDISATVPLVGLVDTLTPFYEGTITGTTDQTGLTLYARGCGVDTNTTSVGTSVDLVVTPTSAGAVRGAVAKSGFNLYTENIPVISVYGTLQGAVVDNSTMDSLSNVTVVGYVGGSDTSAASPVFSVVTNQSGVYTVPFQLAVGEYDLYVSLFGYLPFGGTKMVMYGANTYDIPLVPAPSGLIYGWVKESGTMNPLSANLKIYRGDNLELYAEINTDPLTGEYEVNVPYFTYRMRITAYQHIPVTYWIPVDVDSIETNFEMEPTVGNVLVINDDDGSKLSEPKLDKEGNVIEGWEENGWKAGESANLMAELLINLGYYVDTTQAATTDTATWANYDFVVWSCGKDGNPVASSGYRTYLEDWVEDGGKLLIEGGEISYDWDDEDTLFARTVLHTSDWGGDNSGSLNLVRAQGDHPIANIPNPLPSTIEITYTGYGDQDASAPTSDAYVVYDCTADPNYAGILIYDDSQSPQSGQIVFYSFNFYALSDTAVRRDLLQNTAEFLLAQETAPNCWVSGSVNLEGAPDSGAIVTASFGIYSYSDTTELSGSYLIALYPGTYSLWAHKDGYRDSTLSDIITLEGQVTEDVDFTLYPLVTMYSESFDTSDGELASTGNWQWGVPTSGPGSAHSSPNLWATVLAGNYSHSSDSRLETPELLLPPGLADPILTFWHWYDFESGYDGGNVKISVAGGAWQIVDPAVPYPEDAAASGNAAIPNERCYSGHSQKFWERAVFDLAPYVGAGQAFKLRFHFGSDGSVAYPGWYVDDVSVAGVNYYPEVGFIQGTVEDLETSLPLSGAIVTADGETDTTDVSGYYFIQLRPATYTVSARLFGYNTDSLPGVVVTTDDTVDVNFALRHPEIETSPSSFVVNVVQESTLDTFLILTNSGNGELTYDINVAYAGRRGRKARQSPEPKLEWLIVEPMSGTVAPGTSEPLFLHLSASGLAVGSSYGATVSINNNCSSGRVDVPVSMTVQPPYACGDCNGDGRITIADATYVVTFIYRGGPAPIGPGDVNVDGRITIADATYLVAFVYRGGPPPCEPPVLLNRQEAKD</sequence>
<dbReference type="GO" id="GO:0030246">
    <property type="term" value="F:carbohydrate binding"/>
    <property type="evidence" value="ECO:0007669"/>
    <property type="project" value="InterPro"/>
</dbReference>
<dbReference type="InterPro" id="IPR013784">
    <property type="entry name" value="Carb-bd-like_fold"/>
</dbReference>
<reference evidence="3 4" key="1">
    <citation type="journal article" date="2015" name="Microbiome">
        <title>Genomic resolution of linkages in carbon, nitrogen, and sulfur cycling among widespread estuary sediment bacteria.</title>
        <authorList>
            <person name="Baker B.J."/>
            <person name="Lazar C.S."/>
            <person name="Teske A.P."/>
            <person name="Dick G.J."/>
        </authorList>
    </citation>
    <scope>NUCLEOTIDE SEQUENCE [LARGE SCALE GENOMIC DNA]</scope>
    <source>
        <strain evidence="3">DG_26</strain>
    </source>
</reference>
<dbReference type="Pfam" id="PF00404">
    <property type="entry name" value="Dockerin_1"/>
    <property type="match status" value="1"/>
</dbReference>
<evidence type="ECO:0000256" key="1">
    <source>
        <dbReference type="SAM" id="SignalP"/>
    </source>
</evidence>
<dbReference type="CDD" id="cd14256">
    <property type="entry name" value="Dockerin_I"/>
    <property type="match status" value="1"/>
</dbReference>
<evidence type="ECO:0000313" key="4">
    <source>
        <dbReference type="Proteomes" id="UP000051124"/>
    </source>
</evidence>
<dbReference type="SUPFAM" id="SSF49464">
    <property type="entry name" value="Carboxypeptidase regulatory domain-like"/>
    <property type="match status" value="2"/>
</dbReference>
<accession>A0A0S7WKT8</accession>
<dbReference type="Proteomes" id="UP000051124">
    <property type="component" value="Unassembled WGS sequence"/>
</dbReference>
<evidence type="ECO:0000259" key="2">
    <source>
        <dbReference type="PROSITE" id="PS51766"/>
    </source>
</evidence>
<dbReference type="Pfam" id="PF13620">
    <property type="entry name" value="CarboxypepD_reg"/>
    <property type="match status" value="1"/>
</dbReference>
<dbReference type="SUPFAM" id="SSF52317">
    <property type="entry name" value="Class I glutamine amidotransferase-like"/>
    <property type="match status" value="1"/>
</dbReference>
<comment type="caution">
    <text evidence="3">The sequence shown here is derived from an EMBL/GenBank/DDBJ whole genome shotgun (WGS) entry which is preliminary data.</text>
</comment>
<dbReference type="InterPro" id="IPR029062">
    <property type="entry name" value="Class_I_gatase-like"/>
</dbReference>
<dbReference type="InterPro" id="IPR002105">
    <property type="entry name" value="Dockerin_1_rpt"/>
</dbReference>
<dbReference type="InterPro" id="IPR036439">
    <property type="entry name" value="Dockerin_dom_sf"/>
</dbReference>
<dbReference type="PROSITE" id="PS51766">
    <property type="entry name" value="DOCKERIN"/>
    <property type="match status" value="1"/>
</dbReference>
<dbReference type="Pfam" id="PF20773">
    <property type="entry name" value="InhA-like_MAM"/>
    <property type="match status" value="1"/>
</dbReference>
<keyword evidence="1" id="KW-0732">Signal</keyword>
<dbReference type="EMBL" id="LIZT01000027">
    <property type="protein sequence ID" value="KPJ50236.1"/>
    <property type="molecule type" value="Genomic_DNA"/>
</dbReference>
<dbReference type="InterPro" id="IPR008969">
    <property type="entry name" value="CarboxyPept-like_regulatory"/>
</dbReference>
<dbReference type="InterPro" id="IPR016134">
    <property type="entry name" value="Dockerin_dom"/>
</dbReference>
<dbReference type="GO" id="GO:0000272">
    <property type="term" value="P:polysaccharide catabolic process"/>
    <property type="evidence" value="ECO:0007669"/>
    <property type="project" value="InterPro"/>
</dbReference>
<feature type="domain" description="Dockerin" evidence="2">
    <location>
        <begin position="1786"/>
        <end position="1849"/>
    </location>
</feature>